<evidence type="ECO:0000313" key="1">
    <source>
        <dbReference type="EMBL" id="KAG0721436.1"/>
    </source>
</evidence>
<keyword evidence="2" id="KW-1185">Reference proteome</keyword>
<dbReference type="OrthoDB" id="8120493at2759"/>
<name>A0A8J4YDW9_CHIOP</name>
<dbReference type="PANTHER" id="PTHR46704">
    <property type="entry name" value="CXC DOMAIN-CONTAINING PROTEIN-RELATED"/>
    <property type="match status" value="1"/>
</dbReference>
<sequence>MDLVPENIKNALLTAETHGESKIKEFVESRICKQDFGFHVKLKQSQSPTLTTMYTLETRKDASQKGQTIKADRLLFQRLLVAQDSGRDIDLKSLLSHELTPVPLSLADTAERLRPTNKAALGKILEDGVTVEVLPKSSLKTCFIMDGQALVQAIGKPTRAKSFGDLADVFNASVFSHFNEHCSRVDVVFDRYRITSIKSGTRERREGRVRSIRRKIDSREIPLPANWKQFMDLPENKANLTKFLSDQMMLEAKKNRPTCELITAGGFEEETKVASSQGSDVEQLQSSHEEADTRIILHAKAAYMDGYERIIVSCRDTDVLVLLTHFAGQLSGELWMRTGTRQERRYVAVHDIQLTPTMQRNILVYHVVTGCDTVSQPSGHGKKTTWKVFQQHGALLDDLGRGTLSESTIRSVEEFFCRIYSPASDDTNINDVRYRMFQKGTKDQEKLPPSRKCLEQHIKRAHHQAQVWLQADVPIPEIESPIGSGWYEDATRRPPTRQCGRSSAKRVHRHSLLQVQILCNFQMLL</sequence>
<dbReference type="AlphaFoldDB" id="A0A8J4YDW9"/>
<dbReference type="EMBL" id="JACEEZ010011164">
    <property type="protein sequence ID" value="KAG0721436.1"/>
    <property type="molecule type" value="Genomic_DNA"/>
</dbReference>
<protein>
    <submittedName>
        <fullName evidence="1">Uncharacterized protein</fullName>
    </submittedName>
</protein>
<dbReference type="Proteomes" id="UP000770661">
    <property type="component" value="Unassembled WGS sequence"/>
</dbReference>
<proteinExistence type="predicted"/>
<comment type="caution">
    <text evidence="1">The sequence shown here is derived from an EMBL/GenBank/DDBJ whole genome shotgun (WGS) entry which is preliminary data.</text>
</comment>
<accession>A0A8J4YDW9</accession>
<gene>
    <name evidence="1" type="ORF">GWK47_046477</name>
</gene>
<organism evidence="1 2">
    <name type="scientific">Chionoecetes opilio</name>
    <name type="common">Atlantic snow crab</name>
    <name type="synonym">Cancer opilio</name>
    <dbReference type="NCBI Taxonomy" id="41210"/>
    <lineage>
        <taxon>Eukaryota</taxon>
        <taxon>Metazoa</taxon>
        <taxon>Ecdysozoa</taxon>
        <taxon>Arthropoda</taxon>
        <taxon>Crustacea</taxon>
        <taxon>Multicrustacea</taxon>
        <taxon>Malacostraca</taxon>
        <taxon>Eumalacostraca</taxon>
        <taxon>Eucarida</taxon>
        <taxon>Decapoda</taxon>
        <taxon>Pleocyemata</taxon>
        <taxon>Brachyura</taxon>
        <taxon>Eubrachyura</taxon>
        <taxon>Majoidea</taxon>
        <taxon>Majidae</taxon>
        <taxon>Chionoecetes</taxon>
    </lineage>
</organism>
<dbReference type="PANTHER" id="PTHR46704:SF1">
    <property type="entry name" value="TELOMERE LENGTH REGULATION PROTEIN TEL2 HOMOLOG"/>
    <property type="match status" value="1"/>
</dbReference>
<evidence type="ECO:0000313" key="2">
    <source>
        <dbReference type="Proteomes" id="UP000770661"/>
    </source>
</evidence>
<reference evidence="1" key="1">
    <citation type="submission" date="2020-07" db="EMBL/GenBank/DDBJ databases">
        <title>The High-quality genome of the commercially important snow crab, Chionoecetes opilio.</title>
        <authorList>
            <person name="Jeong J.-H."/>
            <person name="Ryu S."/>
        </authorList>
    </citation>
    <scope>NUCLEOTIDE SEQUENCE</scope>
    <source>
        <strain evidence="1">MADBK_172401_WGS</strain>
        <tissue evidence="1">Digestive gland</tissue>
    </source>
</reference>